<name>A0ABY4M0D6_9ACTN</name>
<gene>
    <name evidence="1" type="ORF">K9S39_04420</name>
</gene>
<dbReference type="EMBL" id="CP086322">
    <property type="protein sequence ID" value="UQA91220.1"/>
    <property type="molecule type" value="Genomic_DNA"/>
</dbReference>
<sequence length="124" mass="13163">MTEPAYSLSQAAKNVRQFNHASRATGTGWEYPSASYTALGALSHLVSMLPQALEQAINPVMRTYEHGRVAIDGGGDADEAVKHMRAALANAKQAAELLNEAVAHLHSTTSAMGLDTRGLPGFED</sequence>
<dbReference type="Proteomes" id="UP000830115">
    <property type="component" value="Chromosome"/>
</dbReference>
<organism evidence="1 2">
    <name type="scientific">Streptomyces halobius</name>
    <dbReference type="NCBI Taxonomy" id="2879846"/>
    <lineage>
        <taxon>Bacteria</taxon>
        <taxon>Bacillati</taxon>
        <taxon>Actinomycetota</taxon>
        <taxon>Actinomycetes</taxon>
        <taxon>Kitasatosporales</taxon>
        <taxon>Streptomycetaceae</taxon>
        <taxon>Streptomyces</taxon>
    </lineage>
</organism>
<evidence type="ECO:0000313" key="1">
    <source>
        <dbReference type="EMBL" id="UQA91220.1"/>
    </source>
</evidence>
<proteinExistence type="predicted"/>
<protein>
    <recommendedName>
        <fullName evidence="3">Excreted virulence factor EspC (Type VII ESX diderm)</fullName>
    </recommendedName>
</protein>
<accession>A0ABY4M0D6</accession>
<evidence type="ECO:0008006" key="3">
    <source>
        <dbReference type="Google" id="ProtNLM"/>
    </source>
</evidence>
<keyword evidence="2" id="KW-1185">Reference proteome</keyword>
<reference evidence="1" key="1">
    <citation type="submission" date="2021-10" db="EMBL/GenBank/DDBJ databases">
        <title>Streptomyces nigrumlapis sp.nov.,an antimicrobial producing actinobacterium isolated from Black Gobi rocks.</title>
        <authorList>
            <person name="Wen Y."/>
            <person name="Zhang W."/>
            <person name="Liu X.G."/>
        </authorList>
    </citation>
    <scope>NUCLEOTIDE SEQUENCE</scope>
    <source>
        <strain evidence="1">ST13-2-2</strain>
    </source>
</reference>
<dbReference type="RefSeq" id="WP_248862015.1">
    <property type="nucleotide sequence ID" value="NZ_CP086322.1"/>
</dbReference>
<evidence type="ECO:0000313" key="2">
    <source>
        <dbReference type="Proteomes" id="UP000830115"/>
    </source>
</evidence>